<feature type="compositionally biased region" description="Low complexity" evidence="1">
    <location>
        <begin position="30"/>
        <end position="69"/>
    </location>
</feature>
<dbReference type="InterPro" id="IPR030395">
    <property type="entry name" value="GP_PDE_dom"/>
</dbReference>
<feature type="region of interest" description="Disordered" evidence="1">
    <location>
        <begin position="20"/>
        <end position="69"/>
    </location>
</feature>
<feature type="signal peptide" evidence="2">
    <location>
        <begin position="1"/>
        <end position="19"/>
    </location>
</feature>
<organism evidence="4 5">
    <name type="scientific">Nannocystis pusilla</name>
    <dbReference type="NCBI Taxonomy" id="889268"/>
    <lineage>
        <taxon>Bacteria</taxon>
        <taxon>Pseudomonadati</taxon>
        <taxon>Myxococcota</taxon>
        <taxon>Polyangia</taxon>
        <taxon>Nannocystales</taxon>
        <taxon>Nannocystaceae</taxon>
        <taxon>Nannocystis</taxon>
    </lineage>
</organism>
<keyword evidence="2" id="KW-0732">Signal</keyword>
<gene>
    <name evidence="4" type="ORF">K7C98_32500</name>
</gene>
<feature type="domain" description="GP-PDE" evidence="3">
    <location>
        <begin position="83"/>
        <end position="325"/>
    </location>
</feature>
<dbReference type="InterPro" id="IPR017946">
    <property type="entry name" value="PLC-like_Pdiesterase_TIM-brl"/>
</dbReference>
<dbReference type="PANTHER" id="PTHR46211">
    <property type="entry name" value="GLYCEROPHOSPHORYL DIESTER PHOSPHODIESTERASE"/>
    <property type="match status" value="1"/>
</dbReference>
<evidence type="ECO:0000313" key="5">
    <source>
        <dbReference type="Proteomes" id="UP001139031"/>
    </source>
</evidence>
<dbReference type="Proteomes" id="UP001139031">
    <property type="component" value="Unassembled WGS sequence"/>
</dbReference>
<proteinExistence type="predicted"/>
<feature type="chain" id="PRO_5045914928" evidence="2">
    <location>
        <begin position="20"/>
        <end position="326"/>
    </location>
</feature>
<comment type="caution">
    <text evidence="4">The sequence shown here is derived from an EMBL/GenBank/DDBJ whole genome shotgun (WGS) entry which is preliminary data.</text>
</comment>
<dbReference type="PROSITE" id="PS51704">
    <property type="entry name" value="GP_PDE"/>
    <property type="match status" value="1"/>
</dbReference>
<protein>
    <submittedName>
        <fullName evidence="4">Glycerophosphodiester phosphodiesterase</fullName>
    </submittedName>
</protein>
<name>A0ABS7U0C8_9BACT</name>
<reference evidence="4" key="1">
    <citation type="submission" date="2021-08" db="EMBL/GenBank/DDBJ databases">
        <authorList>
            <person name="Stevens D.C."/>
        </authorList>
    </citation>
    <scope>NUCLEOTIDE SEQUENCE</scope>
    <source>
        <strain evidence="4">DSM 53165</strain>
    </source>
</reference>
<evidence type="ECO:0000313" key="4">
    <source>
        <dbReference type="EMBL" id="MBZ5713978.1"/>
    </source>
</evidence>
<dbReference type="SUPFAM" id="SSF51695">
    <property type="entry name" value="PLC-like phosphodiesterases"/>
    <property type="match status" value="1"/>
</dbReference>
<dbReference type="CDD" id="cd08561">
    <property type="entry name" value="GDPD_cytoplasmic_ScUgpQ2_like"/>
    <property type="match status" value="1"/>
</dbReference>
<sequence>MLRAIFRGCVAVILGSACASPVMSEETGDSEGATSTTTSTTSTTTSSSGTTDAPTTSSTTSGTTSEVTETEGVVGNLLLSNKFLNIAHRGGGDLRPEETLPAFENALAVGAEVLEFDVHASSDGVIVAMHDGTVDRTTDGTGAVKAMTFAELRALDAGYRFTPDDGQTFPYRGTGIVIPTIEEILDAFPDSYYLIEIKQTDPPIVDGVLAALEERGALERVVLASADLDTIVAVRAAMPAVFTSLSTPEMLDLYVNVGSPDYTPPAQFVHAPWDLASAELVAFAHELGMKVHPWTVNEESRMVDLIGRGVDGIMTDDPVLLESVSP</sequence>
<evidence type="ECO:0000256" key="2">
    <source>
        <dbReference type="SAM" id="SignalP"/>
    </source>
</evidence>
<dbReference type="Pfam" id="PF03009">
    <property type="entry name" value="GDPD"/>
    <property type="match status" value="1"/>
</dbReference>
<dbReference type="PANTHER" id="PTHR46211:SF14">
    <property type="entry name" value="GLYCEROPHOSPHODIESTER PHOSPHODIESTERASE"/>
    <property type="match status" value="1"/>
</dbReference>
<evidence type="ECO:0000259" key="3">
    <source>
        <dbReference type="PROSITE" id="PS51704"/>
    </source>
</evidence>
<dbReference type="PROSITE" id="PS51257">
    <property type="entry name" value="PROKAR_LIPOPROTEIN"/>
    <property type="match status" value="1"/>
</dbReference>
<evidence type="ECO:0000256" key="1">
    <source>
        <dbReference type="SAM" id="MobiDB-lite"/>
    </source>
</evidence>
<keyword evidence="5" id="KW-1185">Reference proteome</keyword>
<dbReference type="Gene3D" id="3.20.20.190">
    <property type="entry name" value="Phosphatidylinositol (PI) phosphodiesterase"/>
    <property type="match status" value="1"/>
</dbReference>
<dbReference type="EMBL" id="JAIRAU010000045">
    <property type="protein sequence ID" value="MBZ5713978.1"/>
    <property type="molecule type" value="Genomic_DNA"/>
</dbReference>
<accession>A0ABS7U0C8</accession>
<dbReference type="RefSeq" id="WP_224195713.1">
    <property type="nucleotide sequence ID" value="NZ_JAIRAU010000045.1"/>
</dbReference>